<feature type="transmembrane region" description="Helical" evidence="3">
    <location>
        <begin position="41"/>
        <end position="70"/>
    </location>
</feature>
<keyword evidence="6" id="KW-1185">Reference proteome</keyword>
<sequence>MGYLSAGTTGRPRSGRRVCCRFAPVPVMTAVWLLSEAGQAAAFAGGLTAVLPLGLAFTASGAAYAGWLAYRYAAERRELARRLDAALHHEAGLAERLRCAEEEACRQRGIMEAAAAVEHETGLPNKRLYAVLLQKAWAYGRRNNVPVSLVAVCMDYYPELLETKGSARAAECLHKLARVLGGACRRPMDVCAHLGGPEFALILPDTAADGAAVVVCRMRYELEKAGILNPRSGTGMYVTVSSGTATALPMTEHSSEGLEQEAVARLHAARQLGGNGSVPGLQCPAR</sequence>
<feature type="transmembrane region" description="Helical" evidence="3">
    <location>
        <begin position="18"/>
        <end position="35"/>
    </location>
</feature>
<dbReference type="EC" id="2.7.7.65" evidence="1"/>
<dbReference type="eggNOG" id="COG3706">
    <property type="taxonomic scope" value="Bacteria"/>
</dbReference>
<dbReference type="InterPro" id="IPR000160">
    <property type="entry name" value="GGDEF_dom"/>
</dbReference>
<dbReference type="GO" id="GO:0005886">
    <property type="term" value="C:plasma membrane"/>
    <property type="evidence" value="ECO:0007669"/>
    <property type="project" value="TreeGrafter"/>
</dbReference>
<feature type="domain" description="GGDEF" evidence="4">
    <location>
        <begin position="145"/>
        <end position="282"/>
    </location>
</feature>
<name>Q314M9_OLEA2</name>
<dbReference type="STRING" id="207559.Dde_0816"/>
<dbReference type="Gene3D" id="3.30.70.270">
    <property type="match status" value="1"/>
</dbReference>
<evidence type="ECO:0000256" key="1">
    <source>
        <dbReference type="ARBA" id="ARBA00012528"/>
    </source>
</evidence>
<dbReference type="KEGG" id="dde:Dde_0816"/>
<dbReference type="InterPro" id="IPR050469">
    <property type="entry name" value="Diguanylate_Cyclase"/>
</dbReference>
<keyword evidence="3" id="KW-1133">Transmembrane helix</keyword>
<dbReference type="GO" id="GO:0052621">
    <property type="term" value="F:diguanylate cyclase activity"/>
    <property type="evidence" value="ECO:0007669"/>
    <property type="project" value="UniProtKB-EC"/>
</dbReference>
<dbReference type="SMART" id="SM00267">
    <property type="entry name" value="GGDEF"/>
    <property type="match status" value="1"/>
</dbReference>
<organism evidence="5 6">
    <name type="scientific">Oleidesulfovibrio alaskensis (strain ATCC BAA-1058 / DSM 17464 / G20)</name>
    <name type="common">Desulfovibrio alaskensis</name>
    <dbReference type="NCBI Taxonomy" id="207559"/>
    <lineage>
        <taxon>Bacteria</taxon>
        <taxon>Pseudomonadati</taxon>
        <taxon>Thermodesulfobacteriota</taxon>
        <taxon>Desulfovibrionia</taxon>
        <taxon>Desulfovibrionales</taxon>
        <taxon>Desulfovibrionaceae</taxon>
        <taxon>Oleidesulfovibrio</taxon>
    </lineage>
</organism>
<keyword evidence="3" id="KW-0812">Transmembrane</keyword>
<evidence type="ECO:0000256" key="3">
    <source>
        <dbReference type="SAM" id="Phobius"/>
    </source>
</evidence>
<accession>Q314M9</accession>
<dbReference type="PANTHER" id="PTHR45138">
    <property type="entry name" value="REGULATORY COMPONENTS OF SENSORY TRANSDUCTION SYSTEM"/>
    <property type="match status" value="1"/>
</dbReference>
<gene>
    <name evidence="5" type="ordered locus">Dde_0816</name>
</gene>
<evidence type="ECO:0000256" key="2">
    <source>
        <dbReference type="ARBA" id="ARBA00034247"/>
    </source>
</evidence>
<reference evidence="5 6" key="1">
    <citation type="journal article" date="2011" name="J. Bacteriol.">
        <title>Complete genome sequence and updated annotation of Desulfovibrio alaskensis G20.</title>
        <authorList>
            <person name="Hauser L.J."/>
            <person name="Land M.L."/>
            <person name="Brown S.D."/>
            <person name="Larimer F."/>
            <person name="Keller K.L."/>
            <person name="Rapp-Giles B.J."/>
            <person name="Price M.N."/>
            <person name="Lin M."/>
            <person name="Bruce D.C."/>
            <person name="Detter J.C."/>
            <person name="Tapia R."/>
            <person name="Han C.S."/>
            <person name="Goodwin L.A."/>
            <person name="Cheng J.F."/>
            <person name="Pitluck S."/>
            <person name="Copeland A."/>
            <person name="Lucas S."/>
            <person name="Nolan M."/>
            <person name="Lapidus A.L."/>
            <person name="Palumbo A.V."/>
            <person name="Wall J.D."/>
        </authorList>
    </citation>
    <scope>NUCLEOTIDE SEQUENCE [LARGE SCALE GENOMIC DNA]</scope>
    <source>
        <strain evidence="6">ATCC BAA 1058 / DSM 17464 / G20</strain>
    </source>
</reference>
<dbReference type="InterPro" id="IPR043128">
    <property type="entry name" value="Rev_trsase/Diguanyl_cyclase"/>
</dbReference>
<dbReference type="GO" id="GO:1902201">
    <property type="term" value="P:negative regulation of bacterial-type flagellum-dependent cell motility"/>
    <property type="evidence" value="ECO:0007669"/>
    <property type="project" value="TreeGrafter"/>
</dbReference>
<comment type="catalytic activity">
    <reaction evidence="2">
        <text>2 GTP = 3',3'-c-di-GMP + 2 diphosphate</text>
        <dbReference type="Rhea" id="RHEA:24898"/>
        <dbReference type="ChEBI" id="CHEBI:33019"/>
        <dbReference type="ChEBI" id="CHEBI:37565"/>
        <dbReference type="ChEBI" id="CHEBI:58805"/>
        <dbReference type="EC" id="2.7.7.65"/>
    </reaction>
</comment>
<dbReference type="RefSeq" id="WP_011366877.1">
    <property type="nucleotide sequence ID" value="NC_007519.1"/>
</dbReference>
<dbReference type="GO" id="GO:0043709">
    <property type="term" value="P:cell adhesion involved in single-species biofilm formation"/>
    <property type="evidence" value="ECO:0007669"/>
    <property type="project" value="TreeGrafter"/>
</dbReference>
<dbReference type="SUPFAM" id="SSF55073">
    <property type="entry name" value="Nucleotide cyclase"/>
    <property type="match status" value="1"/>
</dbReference>
<proteinExistence type="predicted"/>
<dbReference type="HOGENOM" id="CLU_972271_0_0_7"/>
<dbReference type="EMBL" id="CP000112">
    <property type="protein sequence ID" value="ABB37617.1"/>
    <property type="molecule type" value="Genomic_DNA"/>
</dbReference>
<dbReference type="AlphaFoldDB" id="Q314M9"/>
<dbReference type="CDD" id="cd01949">
    <property type="entry name" value="GGDEF"/>
    <property type="match status" value="1"/>
</dbReference>
<dbReference type="InterPro" id="IPR029787">
    <property type="entry name" value="Nucleotide_cyclase"/>
</dbReference>
<dbReference type="PANTHER" id="PTHR45138:SF9">
    <property type="entry name" value="DIGUANYLATE CYCLASE DGCM-RELATED"/>
    <property type="match status" value="1"/>
</dbReference>
<dbReference type="PROSITE" id="PS50887">
    <property type="entry name" value="GGDEF"/>
    <property type="match status" value="1"/>
</dbReference>
<dbReference type="Pfam" id="PF00990">
    <property type="entry name" value="GGDEF"/>
    <property type="match status" value="1"/>
</dbReference>
<dbReference type="Proteomes" id="UP000002710">
    <property type="component" value="Chromosome"/>
</dbReference>
<protein>
    <recommendedName>
        <fullName evidence="1">diguanylate cyclase</fullName>
        <ecNumber evidence="1">2.7.7.65</ecNumber>
    </recommendedName>
</protein>
<evidence type="ECO:0000313" key="5">
    <source>
        <dbReference type="EMBL" id="ABB37617.1"/>
    </source>
</evidence>
<dbReference type="NCBIfam" id="TIGR00254">
    <property type="entry name" value="GGDEF"/>
    <property type="match status" value="1"/>
</dbReference>
<keyword evidence="3" id="KW-0472">Membrane</keyword>
<evidence type="ECO:0000313" key="6">
    <source>
        <dbReference type="Proteomes" id="UP000002710"/>
    </source>
</evidence>
<evidence type="ECO:0000259" key="4">
    <source>
        <dbReference type="PROSITE" id="PS50887"/>
    </source>
</evidence>